<dbReference type="InterPro" id="IPR004799">
    <property type="entry name" value="Periplasmic_diS_OxRdtase_DsbE"/>
</dbReference>
<dbReference type="InterPro" id="IPR013740">
    <property type="entry name" value="Redoxin"/>
</dbReference>
<dbReference type="Pfam" id="PF08534">
    <property type="entry name" value="Redoxin"/>
    <property type="match status" value="1"/>
</dbReference>
<reference evidence="7 8" key="1">
    <citation type="journal article" date="2024" name="ISME J.">
        <title>Tailless and filamentous prophages are predominant in marine Vibrio.</title>
        <authorList>
            <person name="Steensen K."/>
            <person name="Seneca J."/>
            <person name="Bartlau N."/>
            <person name="Yu X.A."/>
            <person name="Hussain F.A."/>
            <person name="Polz M.F."/>
        </authorList>
    </citation>
    <scope>NUCLEOTIDE SEQUENCE [LARGE SCALE GENOMIC DNA]</scope>
    <source>
        <strain evidence="7 8">10N.222.51.A1</strain>
    </source>
</reference>
<dbReference type="RefSeq" id="WP_372266236.1">
    <property type="nucleotide sequence ID" value="NZ_JBFRUW010000042.1"/>
</dbReference>
<dbReference type="PANTHER" id="PTHR42852">
    <property type="entry name" value="THIOL:DISULFIDE INTERCHANGE PROTEIN DSBE"/>
    <property type="match status" value="1"/>
</dbReference>
<evidence type="ECO:0000313" key="7">
    <source>
        <dbReference type="EMBL" id="MFA0568993.1"/>
    </source>
</evidence>
<dbReference type="PROSITE" id="PS51352">
    <property type="entry name" value="THIOREDOXIN_2"/>
    <property type="match status" value="1"/>
</dbReference>
<comment type="similarity">
    <text evidence="2">Belongs to the thioredoxin family. DsbE subfamily.</text>
</comment>
<keyword evidence="8" id="KW-1185">Reference proteome</keyword>
<sequence>MRNKLFLLVITSLAIALSFSLALGSKQRSSTIQVMDRVFPEFTEYDLLLGDQTITRSDITKSKYQLINIWASWCGICKTEHRFLNQLKIEGIPIYGINYRDNKLSAIKVLENDGNPYLKIINDHTGDLSIDLGVIGTPETYLVDQEGQIIKKVLGVLDQKAWNDELANYFEN</sequence>
<keyword evidence="4" id="KW-1015">Disulfide bond</keyword>
<keyword evidence="3" id="KW-0201">Cytochrome c-type biogenesis</keyword>
<evidence type="ECO:0000256" key="5">
    <source>
        <dbReference type="ARBA" id="ARBA00023284"/>
    </source>
</evidence>
<protein>
    <submittedName>
        <fullName evidence="7">DsbE family thiol:disulfide interchange protein</fullName>
    </submittedName>
</protein>
<evidence type="ECO:0000256" key="1">
    <source>
        <dbReference type="ARBA" id="ARBA00004383"/>
    </source>
</evidence>
<comment type="subcellular location">
    <subcellularLocation>
        <location evidence="1">Cell inner membrane</location>
        <topology evidence="1">Single-pass membrane protein</topology>
        <orientation evidence="1">Periplasmic side</orientation>
    </subcellularLocation>
</comment>
<evidence type="ECO:0000259" key="6">
    <source>
        <dbReference type="PROSITE" id="PS51352"/>
    </source>
</evidence>
<evidence type="ECO:0000256" key="4">
    <source>
        <dbReference type="ARBA" id="ARBA00023157"/>
    </source>
</evidence>
<dbReference type="Gene3D" id="3.40.30.10">
    <property type="entry name" value="Glutaredoxin"/>
    <property type="match status" value="1"/>
</dbReference>
<evidence type="ECO:0000256" key="3">
    <source>
        <dbReference type="ARBA" id="ARBA00022748"/>
    </source>
</evidence>
<dbReference type="NCBIfam" id="TIGR00385">
    <property type="entry name" value="dsbE"/>
    <property type="match status" value="1"/>
</dbReference>
<dbReference type="InterPro" id="IPR036249">
    <property type="entry name" value="Thioredoxin-like_sf"/>
</dbReference>
<dbReference type="Proteomes" id="UP001570417">
    <property type="component" value="Unassembled WGS sequence"/>
</dbReference>
<dbReference type="PANTHER" id="PTHR42852:SF6">
    <property type="entry name" value="THIOL:DISULFIDE INTERCHANGE PROTEIN DSBE"/>
    <property type="match status" value="1"/>
</dbReference>
<dbReference type="EMBL" id="JBFRUW010000042">
    <property type="protein sequence ID" value="MFA0568993.1"/>
    <property type="molecule type" value="Genomic_DNA"/>
</dbReference>
<evidence type="ECO:0000256" key="2">
    <source>
        <dbReference type="ARBA" id="ARBA00007758"/>
    </source>
</evidence>
<organism evidence="7 8">
    <name type="scientific">Vibrio gallaecicus</name>
    <dbReference type="NCBI Taxonomy" id="552386"/>
    <lineage>
        <taxon>Bacteria</taxon>
        <taxon>Pseudomonadati</taxon>
        <taxon>Pseudomonadota</taxon>
        <taxon>Gammaproteobacteria</taxon>
        <taxon>Vibrionales</taxon>
        <taxon>Vibrionaceae</taxon>
        <taxon>Vibrio</taxon>
    </lineage>
</organism>
<name>A0ABV4NCB8_9VIBR</name>
<gene>
    <name evidence="7" type="ORF">AB4566_11990</name>
</gene>
<evidence type="ECO:0000313" key="8">
    <source>
        <dbReference type="Proteomes" id="UP001570417"/>
    </source>
</evidence>
<dbReference type="InterPro" id="IPR013766">
    <property type="entry name" value="Thioredoxin_domain"/>
</dbReference>
<feature type="domain" description="Thioredoxin" evidence="6">
    <location>
        <begin position="33"/>
        <end position="172"/>
    </location>
</feature>
<dbReference type="SUPFAM" id="SSF52833">
    <property type="entry name" value="Thioredoxin-like"/>
    <property type="match status" value="1"/>
</dbReference>
<keyword evidence="5" id="KW-0676">Redox-active center</keyword>
<accession>A0ABV4NCB8</accession>
<comment type="caution">
    <text evidence="7">The sequence shown here is derived from an EMBL/GenBank/DDBJ whole genome shotgun (WGS) entry which is preliminary data.</text>
</comment>
<proteinExistence type="inferred from homology"/>
<dbReference type="InterPro" id="IPR050553">
    <property type="entry name" value="Thioredoxin_ResA/DsbE_sf"/>
</dbReference>